<keyword evidence="3 5" id="KW-0067">ATP-binding</keyword>
<sequence length="220" mass="25223">MVKKLIVENLEKVYRSEVETIAIRDFNLEIKEGESIVLAGPSGSGKTTILLCIAAMLKPTFGKIIYENKIVNKLSREELIEYRCNKVGMMFQSFNLIEYMTVFENVAFPMWIAGKKKKEIKERVNYLLEELEIRKYEKTYPRFLSGGEQQRVALAVALANNPNIVLADEPTGNLDRKNSDKVIKLLKKETVEKNKILILATHDEKIIAKAEKVISLKKRM</sequence>
<proteinExistence type="predicted"/>
<evidence type="ECO:0000256" key="1">
    <source>
        <dbReference type="ARBA" id="ARBA00022448"/>
    </source>
</evidence>
<name>A0A9Y1FQD6_9ARCH</name>
<dbReference type="InterPro" id="IPR017871">
    <property type="entry name" value="ABC_transporter-like_CS"/>
</dbReference>
<evidence type="ECO:0000256" key="2">
    <source>
        <dbReference type="ARBA" id="ARBA00022741"/>
    </source>
</evidence>
<dbReference type="PROSITE" id="PS50893">
    <property type="entry name" value="ABC_TRANSPORTER_2"/>
    <property type="match status" value="1"/>
</dbReference>
<dbReference type="InterPro" id="IPR003439">
    <property type="entry name" value="ABC_transporter-like_ATP-bd"/>
</dbReference>
<evidence type="ECO:0000313" key="5">
    <source>
        <dbReference type="EMBL" id="UJG44594.1"/>
    </source>
</evidence>
<dbReference type="GO" id="GO:0022857">
    <property type="term" value="F:transmembrane transporter activity"/>
    <property type="evidence" value="ECO:0007669"/>
    <property type="project" value="TreeGrafter"/>
</dbReference>
<dbReference type="GO" id="GO:0005886">
    <property type="term" value="C:plasma membrane"/>
    <property type="evidence" value="ECO:0007669"/>
    <property type="project" value="TreeGrafter"/>
</dbReference>
<dbReference type="EMBL" id="CP084167">
    <property type="protein sequence ID" value="UJG44594.1"/>
    <property type="molecule type" value="Genomic_DNA"/>
</dbReference>
<keyword evidence="2" id="KW-0547">Nucleotide-binding</keyword>
<dbReference type="SUPFAM" id="SSF52540">
    <property type="entry name" value="P-loop containing nucleoside triphosphate hydrolases"/>
    <property type="match status" value="1"/>
</dbReference>
<gene>
    <name evidence="5" type="ORF">K9W46_05305</name>
</gene>
<reference evidence="5" key="1">
    <citation type="journal article" date="2022" name="Nat. Microbiol.">
        <title>Unique mobile elements and scalable gene flow at the prokaryote-eukaryote boundary revealed by circularized Asgard archaea genomes.</title>
        <authorList>
            <person name="Wu F."/>
            <person name="Speth D.R."/>
            <person name="Philosof A."/>
            <person name="Cremiere A."/>
            <person name="Narayanan A."/>
            <person name="Barco R.A."/>
            <person name="Connon S.A."/>
            <person name="Amend J.P."/>
            <person name="Antoshechkin I.A."/>
            <person name="Orphan V.J."/>
        </authorList>
    </citation>
    <scope>NUCLEOTIDE SEQUENCE</scope>
    <source>
        <strain evidence="5">PR6</strain>
    </source>
</reference>
<protein>
    <submittedName>
        <fullName evidence="5">ABC transporter ATP-binding protein</fullName>
    </submittedName>
</protein>
<evidence type="ECO:0000259" key="4">
    <source>
        <dbReference type="PROSITE" id="PS50893"/>
    </source>
</evidence>
<dbReference type="GO" id="GO:0005524">
    <property type="term" value="F:ATP binding"/>
    <property type="evidence" value="ECO:0007669"/>
    <property type="project" value="UniProtKB-KW"/>
</dbReference>
<dbReference type="AlphaFoldDB" id="A0A9Y1FQD6"/>
<organism evidence="5">
    <name type="scientific">Candidatus Heimdallarchaeum endolithica</name>
    <dbReference type="NCBI Taxonomy" id="2876572"/>
    <lineage>
        <taxon>Archaea</taxon>
        <taxon>Promethearchaeati</taxon>
        <taxon>Candidatus Heimdallarchaeota</taxon>
        <taxon>Candidatus Heimdallarchaeia (ex Rinke et al. 2021) (nom. nud.)</taxon>
        <taxon>Candidatus Heimdallarchaeales</taxon>
        <taxon>Candidatus Heimdallarchaeaceae</taxon>
        <taxon>Candidatus Heimdallarchaeum</taxon>
    </lineage>
</organism>
<keyword evidence="1" id="KW-0813">Transport</keyword>
<dbReference type="InterPro" id="IPR003593">
    <property type="entry name" value="AAA+_ATPase"/>
</dbReference>
<dbReference type="InterPro" id="IPR017911">
    <property type="entry name" value="MacB-like_ATP-bd"/>
</dbReference>
<feature type="domain" description="ABC transporter" evidence="4">
    <location>
        <begin position="5"/>
        <end position="220"/>
    </location>
</feature>
<dbReference type="Pfam" id="PF00005">
    <property type="entry name" value="ABC_tran"/>
    <property type="match status" value="1"/>
</dbReference>
<dbReference type="PANTHER" id="PTHR24220">
    <property type="entry name" value="IMPORT ATP-BINDING PROTEIN"/>
    <property type="match status" value="1"/>
</dbReference>
<dbReference type="GO" id="GO:0016887">
    <property type="term" value="F:ATP hydrolysis activity"/>
    <property type="evidence" value="ECO:0007669"/>
    <property type="project" value="InterPro"/>
</dbReference>
<evidence type="ECO:0000256" key="3">
    <source>
        <dbReference type="ARBA" id="ARBA00022840"/>
    </source>
</evidence>
<accession>A0A9Y1FQD6</accession>
<dbReference type="CDD" id="cd03255">
    <property type="entry name" value="ABC_MJ0796_LolCDE_FtsE"/>
    <property type="match status" value="1"/>
</dbReference>
<dbReference type="InterPro" id="IPR015854">
    <property type="entry name" value="ABC_transpr_LolD-like"/>
</dbReference>
<dbReference type="PROSITE" id="PS00211">
    <property type="entry name" value="ABC_TRANSPORTER_1"/>
    <property type="match status" value="1"/>
</dbReference>
<dbReference type="Proteomes" id="UP001200513">
    <property type="component" value="Chromosome"/>
</dbReference>
<dbReference type="SMART" id="SM00382">
    <property type="entry name" value="AAA"/>
    <property type="match status" value="1"/>
</dbReference>
<dbReference type="InterPro" id="IPR027417">
    <property type="entry name" value="P-loop_NTPase"/>
</dbReference>
<dbReference type="Gene3D" id="3.40.50.300">
    <property type="entry name" value="P-loop containing nucleotide triphosphate hydrolases"/>
    <property type="match status" value="1"/>
</dbReference>